<dbReference type="Gene3D" id="3.40.710.10">
    <property type="entry name" value="DD-peptidase/beta-lactamase superfamily"/>
    <property type="match status" value="2"/>
</dbReference>
<keyword evidence="2" id="KW-0378">Hydrolase</keyword>
<protein>
    <submittedName>
        <fullName evidence="4">D-alanyl-D-alanine carboxypeptidase</fullName>
    </submittedName>
</protein>
<proteinExistence type="inferred from homology"/>
<organism evidence="4 5">
    <name type="scientific">Bombiscardovia apis</name>
    <dbReference type="NCBI Taxonomy" id="2932182"/>
    <lineage>
        <taxon>Bacteria</taxon>
        <taxon>Bacillati</taxon>
        <taxon>Actinomycetota</taxon>
        <taxon>Actinomycetes</taxon>
        <taxon>Bifidobacteriales</taxon>
        <taxon>Bifidobacteriaceae</taxon>
        <taxon>Bombiscardovia</taxon>
    </lineage>
</organism>
<dbReference type="PRINTS" id="PR00922">
    <property type="entry name" value="DADACBPTASE3"/>
</dbReference>
<reference evidence="4 5" key="1">
    <citation type="journal article" date="2023" name="Microbiol. Spectr.">
        <title>Symbiosis of Carpenter Bees with Uncharacterized Lactic Acid Bacteria Showing NAD Auxotrophy.</title>
        <authorList>
            <person name="Kawasaki S."/>
            <person name="Ozawa K."/>
            <person name="Mori T."/>
            <person name="Yamamoto A."/>
            <person name="Ito M."/>
            <person name="Ohkuma M."/>
            <person name="Sakamoto M."/>
            <person name="Matsutani M."/>
        </authorList>
    </citation>
    <scope>NUCLEOTIDE SEQUENCE [LARGE SCALE GENOMIC DNA]</scope>
    <source>
        <strain evidence="4 5">KimH</strain>
    </source>
</reference>
<dbReference type="SUPFAM" id="SSF56601">
    <property type="entry name" value="beta-lactamase/transpeptidase-like"/>
    <property type="match status" value="1"/>
</dbReference>
<dbReference type="GO" id="GO:0004180">
    <property type="term" value="F:carboxypeptidase activity"/>
    <property type="evidence" value="ECO:0007669"/>
    <property type="project" value="UniProtKB-KW"/>
</dbReference>
<keyword evidence="3" id="KW-1133">Transmembrane helix</keyword>
<accession>A0ABM8BDQ9</accession>
<dbReference type="InterPro" id="IPR012338">
    <property type="entry name" value="Beta-lactam/transpept-like"/>
</dbReference>
<dbReference type="PANTHER" id="PTHR30023:SF0">
    <property type="entry name" value="PENICILLIN-SENSITIVE CARBOXYPEPTIDASE A"/>
    <property type="match status" value="1"/>
</dbReference>
<dbReference type="Pfam" id="PF02113">
    <property type="entry name" value="Peptidase_S13"/>
    <property type="match status" value="2"/>
</dbReference>
<keyword evidence="4" id="KW-0645">Protease</keyword>
<dbReference type="RefSeq" id="WP_317642541.1">
    <property type="nucleotide sequence ID" value="NZ_AP026800.1"/>
</dbReference>
<evidence type="ECO:0000313" key="5">
    <source>
        <dbReference type="Proteomes" id="UP001321748"/>
    </source>
</evidence>
<dbReference type="InterPro" id="IPR000667">
    <property type="entry name" value="Peptidase_S13"/>
</dbReference>
<dbReference type="EMBL" id="AP026800">
    <property type="protein sequence ID" value="BDR55038.1"/>
    <property type="molecule type" value="Genomic_DNA"/>
</dbReference>
<keyword evidence="3" id="KW-0472">Membrane</keyword>
<evidence type="ECO:0000256" key="1">
    <source>
        <dbReference type="ARBA" id="ARBA00006096"/>
    </source>
</evidence>
<dbReference type="Proteomes" id="UP001321748">
    <property type="component" value="Chromosome"/>
</dbReference>
<dbReference type="PANTHER" id="PTHR30023">
    <property type="entry name" value="D-ALANYL-D-ALANINE CARBOXYPEPTIDASE"/>
    <property type="match status" value="1"/>
</dbReference>
<gene>
    <name evidence="4" type="ORF">KIMH_11490</name>
</gene>
<keyword evidence="3" id="KW-0812">Transmembrane</keyword>
<evidence type="ECO:0000313" key="4">
    <source>
        <dbReference type="EMBL" id="BDR55038.1"/>
    </source>
</evidence>
<comment type="similarity">
    <text evidence="1">Belongs to the peptidase S13 family.</text>
</comment>
<keyword evidence="5" id="KW-1185">Reference proteome</keyword>
<evidence type="ECO:0000256" key="3">
    <source>
        <dbReference type="SAM" id="Phobius"/>
    </source>
</evidence>
<evidence type="ECO:0000256" key="2">
    <source>
        <dbReference type="ARBA" id="ARBA00022801"/>
    </source>
</evidence>
<feature type="transmembrane region" description="Helical" evidence="3">
    <location>
        <begin position="12"/>
        <end position="32"/>
    </location>
</feature>
<sequence length="481" mass="50444">MGTHARRIQHPLWQIVLSVLAVLAVFVGYIFADAYDIIPGPLTVHQKQYWSDSQPVRKVVPPAAVEGKLEGGEPIDVAAAQELIDSLVSSPGVGSDVSVVVMGAKGSVAAEREQDTLRQPASTLKTLTAAAAALSIDMGSSLQTSTYLIQSEDPTPQLVLKGHGDMLLGAGFNDLNHVNGRAGLSSLAQHSAQELKKRSVTKVRLAYDSSFFGEARSPQGIEQSNPDGIYFTPTSTMAVDEGRVRSNQDRDANPDGKGVYVPHDESPEAESARTFMDCLQGQGITVEGELSQETIPTDLQPVASVESAALSEIMAYMLRNSDNTIAELFGRLTAVHEGTENSPKGAVEAITRVLTREGVTLDGAHLADCSGLTPGSAVSAAMLTAVQRLACDGKHGQLAPLVEGLSVVGLIGTAAERGEGSEPNGLVRVKTGTLDQVTSMSGNVSRLKGGILEFAVIVNNPSDMGAAAQAVNTFVSALPRL</sequence>
<keyword evidence="4" id="KW-0121">Carboxypeptidase</keyword>
<name>A0ABM8BDQ9_9BIFI</name>